<name>A0AA35TU25_GEOBA</name>
<evidence type="ECO:0000256" key="2">
    <source>
        <dbReference type="ARBA" id="ARBA00022490"/>
    </source>
</evidence>
<dbReference type="InterPro" id="IPR012337">
    <property type="entry name" value="RNaseH-like_sf"/>
</dbReference>
<evidence type="ECO:0000256" key="7">
    <source>
        <dbReference type="ARBA" id="ARBA00022801"/>
    </source>
</evidence>
<dbReference type="InterPro" id="IPR020563">
    <property type="entry name" value="X-over_junc_endoDNase_Mg_BS"/>
</dbReference>
<keyword evidence="6" id="KW-0227">DNA damage</keyword>
<evidence type="ECO:0000256" key="1">
    <source>
        <dbReference type="ARBA" id="ARBA00009518"/>
    </source>
</evidence>
<keyword evidence="3" id="KW-0540">Nuclease</keyword>
<evidence type="ECO:0000313" key="13">
    <source>
        <dbReference type="Proteomes" id="UP001174909"/>
    </source>
</evidence>
<gene>
    <name evidence="12" type="ORF">GBAR_LOCUS29441</name>
</gene>
<comment type="similarity">
    <text evidence="1">Belongs to the RuvC family.</text>
</comment>
<reference evidence="12" key="1">
    <citation type="submission" date="2023-03" db="EMBL/GenBank/DDBJ databases">
        <authorList>
            <person name="Steffen K."/>
            <person name="Cardenas P."/>
        </authorList>
    </citation>
    <scope>NUCLEOTIDE SEQUENCE</scope>
</reference>
<evidence type="ECO:0000256" key="10">
    <source>
        <dbReference type="ARBA" id="ARBA00023172"/>
    </source>
</evidence>
<dbReference type="FunFam" id="3.30.420.10:FF:000002">
    <property type="entry name" value="Crossover junction endodeoxyribonuclease RuvC"/>
    <property type="match status" value="1"/>
</dbReference>
<dbReference type="CDD" id="cd16962">
    <property type="entry name" value="RuvC"/>
    <property type="match status" value="1"/>
</dbReference>
<dbReference type="PROSITE" id="PS01321">
    <property type="entry name" value="RUVC"/>
    <property type="match status" value="1"/>
</dbReference>
<dbReference type="PANTHER" id="PTHR30194:SF3">
    <property type="entry name" value="CROSSOVER JUNCTION ENDODEOXYRIBONUCLEASE RUVC"/>
    <property type="match status" value="1"/>
</dbReference>
<organism evidence="12 13">
    <name type="scientific">Geodia barretti</name>
    <name type="common">Barrett's horny sponge</name>
    <dbReference type="NCBI Taxonomy" id="519541"/>
    <lineage>
        <taxon>Eukaryota</taxon>
        <taxon>Metazoa</taxon>
        <taxon>Porifera</taxon>
        <taxon>Demospongiae</taxon>
        <taxon>Heteroscleromorpha</taxon>
        <taxon>Tetractinellida</taxon>
        <taxon>Astrophorina</taxon>
        <taxon>Geodiidae</taxon>
        <taxon>Geodia</taxon>
    </lineage>
</organism>
<keyword evidence="5" id="KW-0255">Endonuclease</keyword>
<dbReference type="GO" id="GO:0046872">
    <property type="term" value="F:metal ion binding"/>
    <property type="evidence" value="ECO:0007669"/>
    <property type="project" value="UniProtKB-KW"/>
</dbReference>
<dbReference type="PRINTS" id="PR00696">
    <property type="entry name" value="RSOLVASERUVC"/>
</dbReference>
<keyword evidence="9" id="KW-0238">DNA-binding</keyword>
<evidence type="ECO:0000256" key="6">
    <source>
        <dbReference type="ARBA" id="ARBA00022763"/>
    </source>
</evidence>
<dbReference type="NCBIfam" id="TIGR00228">
    <property type="entry name" value="ruvC"/>
    <property type="match status" value="1"/>
</dbReference>
<dbReference type="EMBL" id="CASHTH010004129">
    <property type="protein sequence ID" value="CAI8053883.1"/>
    <property type="molecule type" value="Genomic_DNA"/>
</dbReference>
<evidence type="ECO:0000256" key="8">
    <source>
        <dbReference type="ARBA" id="ARBA00022842"/>
    </source>
</evidence>
<keyword evidence="11" id="KW-0234">DNA repair</keyword>
<evidence type="ECO:0000313" key="12">
    <source>
        <dbReference type="EMBL" id="CAI8053883.1"/>
    </source>
</evidence>
<dbReference type="SUPFAM" id="SSF53098">
    <property type="entry name" value="Ribonuclease H-like"/>
    <property type="match status" value="1"/>
</dbReference>
<dbReference type="HAMAP" id="MF_00034">
    <property type="entry name" value="RuvC"/>
    <property type="match status" value="1"/>
</dbReference>
<sequence>MASSNIASARLAMLPAAASVRRKVSLRIGLVYMFDEMTRLIGEYAPDEGAIETTFFGKDATAAAKLGQARGCLIVALRKAGLPIAHYAPTVVKKSVTGNGQATKQQVHFMVARSLGLKEVPKPLDVSDALAIALCHTQRAGRVVCEGRGQRKPEIEALLSRVVRR</sequence>
<protein>
    <submittedName>
        <fullName evidence="12">Crossover junction endodeoxyribonuclease RuvC</fullName>
    </submittedName>
</protein>
<accession>A0AA35TU25</accession>
<keyword evidence="8" id="KW-0460">Magnesium</keyword>
<comment type="caution">
    <text evidence="12">The sequence shown here is derived from an EMBL/GenBank/DDBJ whole genome shotgun (WGS) entry which is preliminary data.</text>
</comment>
<dbReference type="Pfam" id="PF02075">
    <property type="entry name" value="RuvC"/>
    <property type="match status" value="1"/>
</dbReference>
<keyword evidence="2" id="KW-0963">Cytoplasm</keyword>
<dbReference type="Proteomes" id="UP001174909">
    <property type="component" value="Unassembled WGS sequence"/>
</dbReference>
<proteinExistence type="inferred from homology"/>
<dbReference type="GO" id="GO:0003677">
    <property type="term" value="F:DNA binding"/>
    <property type="evidence" value="ECO:0007669"/>
    <property type="project" value="UniProtKB-KW"/>
</dbReference>
<dbReference type="InterPro" id="IPR002176">
    <property type="entry name" value="X-over_junc_endoDNase_RuvC"/>
</dbReference>
<dbReference type="GO" id="GO:0006310">
    <property type="term" value="P:DNA recombination"/>
    <property type="evidence" value="ECO:0007669"/>
    <property type="project" value="UniProtKB-KW"/>
</dbReference>
<dbReference type="GO" id="GO:0006281">
    <property type="term" value="P:DNA repair"/>
    <property type="evidence" value="ECO:0007669"/>
    <property type="project" value="UniProtKB-KW"/>
</dbReference>
<evidence type="ECO:0000256" key="4">
    <source>
        <dbReference type="ARBA" id="ARBA00022723"/>
    </source>
</evidence>
<keyword evidence="13" id="KW-1185">Reference proteome</keyword>
<dbReference type="Gene3D" id="3.30.420.10">
    <property type="entry name" value="Ribonuclease H-like superfamily/Ribonuclease H"/>
    <property type="match status" value="1"/>
</dbReference>
<dbReference type="PANTHER" id="PTHR30194">
    <property type="entry name" value="CROSSOVER JUNCTION ENDODEOXYRIBONUCLEASE RUVC"/>
    <property type="match status" value="1"/>
</dbReference>
<evidence type="ECO:0000256" key="5">
    <source>
        <dbReference type="ARBA" id="ARBA00022759"/>
    </source>
</evidence>
<keyword evidence="4" id="KW-0479">Metal-binding</keyword>
<dbReference type="AlphaFoldDB" id="A0AA35TU25"/>
<dbReference type="GO" id="GO:0008821">
    <property type="term" value="F:crossover junction DNA endonuclease activity"/>
    <property type="evidence" value="ECO:0007669"/>
    <property type="project" value="InterPro"/>
</dbReference>
<evidence type="ECO:0000256" key="9">
    <source>
        <dbReference type="ARBA" id="ARBA00023125"/>
    </source>
</evidence>
<keyword evidence="10" id="KW-0233">DNA recombination</keyword>
<keyword evidence="7" id="KW-0378">Hydrolase</keyword>
<evidence type="ECO:0000256" key="3">
    <source>
        <dbReference type="ARBA" id="ARBA00022722"/>
    </source>
</evidence>
<dbReference type="InterPro" id="IPR036397">
    <property type="entry name" value="RNaseH_sf"/>
</dbReference>
<evidence type="ECO:0000256" key="11">
    <source>
        <dbReference type="ARBA" id="ARBA00023204"/>
    </source>
</evidence>